<evidence type="ECO:0000256" key="3">
    <source>
        <dbReference type="PIRSR" id="PIRSR602401-1"/>
    </source>
</evidence>
<keyword evidence="4" id="KW-0560">Oxidoreductase</keyword>
<evidence type="ECO:0000313" key="6">
    <source>
        <dbReference type="EMBL" id="MXY32501.1"/>
    </source>
</evidence>
<dbReference type="PRINTS" id="PR00463">
    <property type="entry name" value="EP450I"/>
</dbReference>
<dbReference type="PRINTS" id="PR00385">
    <property type="entry name" value="P450"/>
</dbReference>
<keyword evidence="3 4" id="KW-0349">Heme</keyword>
<dbReference type="GO" id="GO:0005506">
    <property type="term" value="F:iron ion binding"/>
    <property type="evidence" value="ECO:0007669"/>
    <property type="project" value="InterPro"/>
</dbReference>
<protein>
    <submittedName>
        <fullName evidence="6">Cytochrome P450</fullName>
    </submittedName>
</protein>
<comment type="caution">
    <text evidence="6">The sequence shown here is derived from an EMBL/GenBank/DDBJ whole genome shotgun (WGS) entry which is preliminary data.</text>
</comment>
<evidence type="ECO:0000256" key="1">
    <source>
        <dbReference type="ARBA" id="ARBA00001971"/>
    </source>
</evidence>
<accession>A0A6B0XV11</accession>
<dbReference type="InterPro" id="IPR002401">
    <property type="entry name" value="Cyt_P450_E_grp-I"/>
</dbReference>
<dbReference type="InterPro" id="IPR001128">
    <property type="entry name" value="Cyt_P450"/>
</dbReference>
<dbReference type="InterPro" id="IPR017972">
    <property type="entry name" value="Cyt_P450_CS"/>
</dbReference>
<dbReference type="GO" id="GO:0016705">
    <property type="term" value="F:oxidoreductase activity, acting on paired donors, with incorporation or reduction of molecular oxygen"/>
    <property type="evidence" value="ECO:0007669"/>
    <property type="project" value="InterPro"/>
</dbReference>
<dbReference type="Pfam" id="PF00067">
    <property type="entry name" value="p450"/>
    <property type="match status" value="1"/>
</dbReference>
<comment type="similarity">
    <text evidence="2 4">Belongs to the cytochrome P450 family.</text>
</comment>
<feature type="binding site" description="axial binding residue" evidence="3">
    <location>
        <position position="448"/>
    </location>
    <ligand>
        <name>heme</name>
        <dbReference type="ChEBI" id="CHEBI:30413"/>
    </ligand>
    <ligandPart>
        <name>Fe</name>
        <dbReference type="ChEBI" id="CHEBI:18248"/>
    </ligandPart>
</feature>
<reference evidence="6" key="1">
    <citation type="submission" date="2019-09" db="EMBL/GenBank/DDBJ databases">
        <title>Characterisation of the sponge microbiome using genome-centric metagenomics.</title>
        <authorList>
            <person name="Engelberts J.P."/>
            <person name="Robbins S.J."/>
            <person name="De Goeij J.M."/>
            <person name="Aranda M."/>
            <person name="Bell S.C."/>
            <person name="Webster N.S."/>
        </authorList>
    </citation>
    <scope>NUCLEOTIDE SEQUENCE</scope>
    <source>
        <strain evidence="6">SB0664_bin_43</strain>
    </source>
</reference>
<sequence length="502" mass="57203">MSLGSRTKPDSAAPGEAPASRGTDLSTSIDSRRIEAGADELPGPRGLPLIGNRHQVRFDRLHLDLEDWAGQYGPLYQIRFGPHRVAVLSDRAEIQRLLADRPDGFRRPRYLEAAASEMRLKGVFAAEGEDWRRQRRIVVDALNRARIEDFFPGLAITVGRLQRRWERAADAGDLVDLCRDLMRFTVDVTTQLAFGIDINTLETSGPTIQRHLAKVFPVLHRRLNSSYPYWRFIRLPADRRLDRALDALEIAFAAMVKTVRERIEREPGRRHSPRDFLEAIIIEMEAEGSRVTNEEIFANVGNLLLAGEDTTANTIAWTVHLLAGNPDWLDRCRREIDALTASNSPGAEDFEQTKRMHVIDAVSSESMRLKPVAPLHMLEPLNDTWILGHRIPKGTTIFLLLRHLATRDEHFMNGDCFDPERWLLKPEERRGPHDHRAFVPFGAGPRFCPGRNLAMLEIKTVLAMLCRNFDVQPVDRAGVGEKLAFTMFPTNLFVRMRRRKRL</sequence>
<dbReference type="InterPro" id="IPR050121">
    <property type="entry name" value="Cytochrome_P450_monoxygenase"/>
</dbReference>
<comment type="cofactor">
    <cofactor evidence="1 3">
        <name>heme</name>
        <dbReference type="ChEBI" id="CHEBI:30413"/>
    </cofactor>
</comment>
<proteinExistence type="inferred from homology"/>
<dbReference type="PANTHER" id="PTHR24305">
    <property type="entry name" value="CYTOCHROME P450"/>
    <property type="match status" value="1"/>
</dbReference>
<gene>
    <name evidence="6" type="ORF">F4Y60_00100</name>
</gene>
<dbReference type="GO" id="GO:0004497">
    <property type="term" value="F:monooxygenase activity"/>
    <property type="evidence" value="ECO:0007669"/>
    <property type="project" value="UniProtKB-KW"/>
</dbReference>
<keyword evidence="3 4" id="KW-0408">Iron</keyword>
<organism evidence="6">
    <name type="scientific">Boseongicola sp. SB0664_bin_43</name>
    <dbReference type="NCBI Taxonomy" id="2604844"/>
    <lineage>
        <taxon>Bacteria</taxon>
        <taxon>Pseudomonadati</taxon>
        <taxon>Pseudomonadota</taxon>
        <taxon>Alphaproteobacteria</taxon>
        <taxon>Rhodobacterales</taxon>
        <taxon>Paracoccaceae</taxon>
        <taxon>Boseongicola</taxon>
    </lineage>
</organism>
<dbReference type="SUPFAM" id="SSF48264">
    <property type="entry name" value="Cytochrome P450"/>
    <property type="match status" value="1"/>
</dbReference>
<keyword evidence="4" id="KW-0503">Monooxygenase</keyword>
<dbReference type="PROSITE" id="PS00086">
    <property type="entry name" value="CYTOCHROME_P450"/>
    <property type="match status" value="1"/>
</dbReference>
<dbReference type="InterPro" id="IPR036396">
    <property type="entry name" value="Cyt_P450_sf"/>
</dbReference>
<keyword evidence="3 4" id="KW-0479">Metal-binding</keyword>
<dbReference type="EMBL" id="VXRY01000005">
    <property type="protein sequence ID" value="MXY32501.1"/>
    <property type="molecule type" value="Genomic_DNA"/>
</dbReference>
<evidence type="ECO:0000256" key="5">
    <source>
        <dbReference type="SAM" id="MobiDB-lite"/>
    </source>
</evidence>
<dbReference type="AlphaFoldDB" id="A0A6B0XV11"/>
<dbReference type="GO" id="GO:0020037">
    <property type="term" value="F:heme binding"/>
    <property type="evidence" value="ECO:0007669"/>
    <property type="project" value="InterPro"/>
</dbReference>
<dbReference type="PANTHER" id="PTHR24305:SF166">
    <property type="entry name" value="CYTOCHROME P450 12A4, MITOCHONDRIAL-RELATED"/>
    <property type="match status" value="1"/>
</dbReference>
<evidence type="ECO:0000256" key="4">
    <source>
        <dbReference type="RuleBase" id="RU000461"/>
    </source>
</evidence>
<dbReference type="Gene3D" id="1.10.630.10">
    <property type="entry name" value="Cytochrome P450"/>
    <property type="match status" value="1"/>
</dbReference>
<evidence type="ECO:0000256" key="2">
    <source>
        <dbReference type="ARBA" id="ARBA00010617"/>
    </source>
</evidence>
<feature type="region of interest" description="Disordered" evidence="5">
    <location>
        <begin position="1"/>
        <end position="29"/>
    </location>
</feature>
<name>A0A6B0XV11_9RHOB</name>